<proteinExistence type="predicted"/>
<dbReference type="Proteomes" id="UP000005837">
    <property type="component" value="Unassembled WGS sequence"/>
</dbReference>
<sequence>MVLLMFALQQPYCFTSLRLRFQVAYSILSPNPAACCRRRTVDEYHELGV</sequence>
<dbReference type="AlphaFoldDB" id="C0DWW6"/>
<name>C0DWW6_EIKCO</name>
<dbReference type="HOGENOM" id="CLU_3135145_0_0_4"/>
<comment type="caution">
    <text evidence="1">The sequence shown here is derived from an EMBL/GenBank/DDBJ whole genome shotgun (WGS) entry which is preliminary data.</text>
</comment>
<accession>C0DWW6</accession>
<gene>
    <name evidence="1" type="ORF">EIKCOROL_01869</name>
</gene>
<protein>
    <submittedName>
        <fullName evidence="1">Uncharacterized protein</fullName>
    </submittedName>
</protein>
<reference evidence="1 2" key="1">
    <citation type="submission" date="2009-01" db="EMBL/GenBank/DDBJ databases">
        <authorList>
            <person name="Fulton L."/>
            <person name="Clifton S."/>
            <person name="Chinwalla A.T."/>
            <person name="Mitreva M."/>
            <person name="Sodergren E."/>
            <person name="Weinstock G."/>
            <person name="Clifton S."/>
            <person name="Dooling D.J."/>
            <person name="Fulton B."/>
            <person name="Minx P."/>
            <person name="Pepin K.H."/>
            <person name="Johnson M."/>
            <person name="Bhonagiri V."/>
            <person name="Nash W.E."/>
            <person name="Mardis E.R."/>
            <person name="Wilson R.K."/>
        </authorList>
    </citation>
    <scope>NUCLEOTIDE SEQUENCE [LARGE SCALE GENOMIC DNA]</scope>
    <source>
        <strain evidence="1 2">ATCC 23834</strain>
    </source>
</reference>
<evidence type="ECO:0000313" key="2">
    <source>
        <dbReference type="Proteomes" id="UP000005837"/>
    </source>
</evidence>
<dbReference type="EMBL" id="ACEA01000040">
    <property type="protein sequence ID" value="EEG23419.1"/>
    <property type="molecule type" value="Genomic_DNA"/>
</dbReference>
<evidence type="ECO:0000313" key="1">
    <source>
        <dbReference type="EMBL" id="EEG23419.1"/>
    </source>
</evidence>
<organism evidence="1 2">
    <name type="scientific">Eikenella corrodens ATCC 23834</name>
    <dbReference type="NCBI Taxonomy" id="546274"/>
    <lineage>
        <taxon>Bacteria</taxon>
        <taxon>Pseudomonadati</taxon>
        <taxon>Pseudomonadota</taxon>
        <taxon>Betaproteobacteria</taxon>
        <taxon>Neisseriales</taxon>
        <taxon>Neisseriaceae</taxon>
        <taxon>Eikenella</taxon>
    </lineage>
</organism>